<organism evidence="2 3">
    <name type="scientific">Fulvivirga sedimenti</name>
    <dbReference type="NCBI Taxonomy" id="2879465"/>
    <lineage>
        <taxon>Bacteria</taxon>
        <taxon>Pseudomonadati</taxon>
        <taxon>Bacteroidota</taxon>
        <taxon>Cytophagia</taxon>
        <taxon>Cytophagales</taxon>
        <taxon>Fulvivirgaceae</taxon>
        <taxon>Fulvivirga</taxon>
    </lineage>
</organism>
<accession>A0A9X1KYX2</accession>
<dbReference type="Pfam" id="PF06742">
    <property type="entry name" value="DUF1214"/>
    <property type="match status" value="1"/>
</dbReference>
<sequence length="394" mass="44760">MRGLLFAFLKISEFFRKVRLSISGKTEDDIHDERVVSGKSWDEFCDQLKLAGSTLHLPGTPQNPFNQAEGLRYLTRLTRAGLEAFVEYADPAFPVFKRMVHETVKMGADNPDNYYFNAQISGDFEYVIRGKRNSVHYIGFFTQNGNYGTTGGLAPCGVLEGSDLIVEEDGSFEISVCRERKGSNWLKIEPETSMVMVRQTFLNRFEETPAEVHIENTDGRTAPSALTPKMIDEGLKMASMFIAGAPVLFARWAKGFQKHPNKLPLFDPEVSNAAGGDANITYYHSYWSLKEDEALVITVMPPECDSWNFQLNNYWMESLDYRYFTICVSKGNATYEPDGSLRVIVAHQDPGLPNWINTCEHSEGTMCWRWYRLKDQNDAVEPHCEVVKFDTLLV</sequence>
<feature type="domain" description="DUF1214" evidence="1">
    <location>
        <begin position="330"/>
        <end position="372"/>
    </location>
</feature>
<dbReference type="AlphaFoldDB" id="A0A9X1KYX2"/>
<gene>
    <name evidence="2" type="ORF">LDX50_12115</name>
</gene>
<keyword evidence="3" id="KW-1185">Reference proteome</keyword>
<evidence type="ECO:0000313" key="2">
    <source>
        <dbReference type="EMBL" id="MCA6075617.1"/>
    </source>
</evidence>
<name>A0A9X1KYX2_9BACT</name>
<comment type="caution">
    <text evidence="2">The sequence shown here is derived from an EMBL/GenBank/DDBJ whole genome shotgun (WGS) entry which is preliminary data.</text>
</comment>
<evidence type="ECO:0000313" key="3">
    <source>
        <dbReference type="Proteomes" id="UP001139409"/>
    </source>
</evidence>
<dbReference type="Proteomes" id="UP001139409">
    <property type="component" value="Unassembled WGS sequence"/>
</dbReference>
<reference evidence="2" key="1">
    <citation type="submission" date="2021-09" db="EMBL/GenBank/DDBJ databases">
        <title>Fulvivirga sp. isolated from coastal sediment.</title>
        <authorList>
            <person name="Yu H."/>
        </authorList>
    </citation>
    <scope>NUCLEOTIDE SEQUENCE</scope>
    <source>
        <strain evidence="2">1062</strain>
    </source>
</reference>
<proteinExistence type="predicted"/>
<dbReference type="InterPro" id="IPR010621">
    <property type="entry name" value="DUF1214"/>
</dbReference>
<dbReference type="EMBL" id="JAIXNE010000002">
    <property type="protein sequence ID" value="MCA6075617.1"/>
    <property type="molecule type" value="Genomic_DNA"/>
</dbReference>
<protein>
    <submittedName>
        <fullName evidence="2">DUF1214 domain-containing protein</fullName>
    </submittedName>
</protein>
<evidence type="ECO:0000259" key="1">
    <source>
        <dbReference type="Pfam" id="PF06742"/>
    </source>
</evidence>